<evidence type="ECO:0000313" key="3">
    <source>
        <dbReference type="Proteomes" id="UP001200034"/>
    </source>
</evidence>
<dbReference type="PANTHER" id="PTHR20898:SF0">
    <property type="entry name" value="DAEDALUS ON 3-RELATED"/>
    <property type="match status" value="1"/>
</dbReference>
<protein>
    <submittedName>
        <fullName evidence="2">Uncharacterized protein</fullName>
    </submittedName>
</protein>
<dbReference type="Proteomes" id="UP001200034">
    <property type="component" value="Unassembled WGS sequence"/>
</dbReference>
<keyword evidence="1" id="KW-0472">Membrane</keyword>
<dbReference type="EMBL" id="JAJJHW010002774">
    <property type="protein sequence ID" value="KAH8365896.1"/>
    <property type="molecule type" value="Genomic_DNA"/>
</dbReference>
<evidence type="ECO:0000313" key="2">
    <source>
        <dbReference type="EMBL" id="KAH8365896.1"/>
    </source>
</evidence>
<feature type="non-terminal residue" evidence="2">
    <location>
        <position position="182"/>
    </location>
</feature>
<proteinExistence type="predicted"/>
<evidence type="ECO:0000256" key="1">
    <source>
        <dbReference type="SAM" id="Phobius"/>
    </source>
</evidence>
<accession>A0AAD4JW79</accession>
<dbReference type="PANTHER" id="PTHR20898">
    <property type="entry name" value="DAEDALUS ON 3-RELATED-RELATED"/>
    <property type="match status" value="1"/>
</dbReference>
<dbReference type="AlphaFoldDB" id="A0AAD4JW79"/>
<keyword evidence="3" id="KW-1185">Reference proteome</keyword>
<feature type="transmembrane region" description="Helical" evidence="1">
    <location>
        <begin position="58"/>
        <end position="79"/>
    </location>
</feature>
<organism evidence="2 3">
    <name type="scientific">Drosophila rubida</name>
    <dbReference type="NCBI Taxonomy" id="30044"/>
    <lineage>
        <taxon>Eukaryota</taxon>
        <taxon>Metazoa</taxon>
        <taxon>Ecdysozoa</taxon>
        <taxon>Arthropoda</taxon>
        <taxon>Hexapoda</taxon>
        <taxon>Insecta</taxon>
        <taxon>Pterygota</taxon>
        <taxon>Neoptera</taxon>
        <taxon>Endopterygota</taxon>
        <taxon>Diptera</taxon>
        <taxon>Brachycera</taxon>
        <taxon>Muscomorpha</taxon>
        <taxon>Ephydroidea</taxon>
        <taxon>Drosophilidae</taxon>
        <taxon>Drosophila</taxon>
    </lineage>
</organism>
<dbReference type="Pfam" id="PF06477">
    <property type="entry name" value="DUF1091"/>
    <property type="match status" value="1"/>
</dbReference>
<name>A0AAD4JW79_9MUSC</name>
<comment type="caution">
    <text evidence="2">The sequence shown here is derived from an EMBL/GenBank/DDBJ whole genome shotgun (WGS) entry which is preliminary data.</text>
</comment>
<gene>
    <name evidence="2" type="ORF">KR093_007002</name>
</gene>
<feature type="non-terminal residue" evidence="2">
    <location>
        <position position="1"/>
    </location>
</feature>
<dbReference type="SMART" id="SM00697">
    <property type="entry name" value="DM8"/>
    <property type="match status" value="1"/>
</dbReference>
<reference evidence="2" key="1">
    <citation type="journal article" date="2021" name="Mol. Ecol. Resour.">
        <title>Phylogenomic analyses of the genus Drosophila reveals genomic signals of climate adaptation.</title>
        <authorList>
            <person name="Li F."/>
            <person name="Rane R.V."/>
            <person name="Luria V."/>
            <person name="Xiong Z."/>
            <person name="Chen J."/>
            <person name="Li Z."/>
            <person name="Catullo R.A."/>
            <person name="Griffin P.C."/>
            <person name="Schiffer M."/>
            <person name="Pearce S."/>
            <person name="Lee S.F."/>
            <person name="McElroy K."/>
            <person name="Stocker A."/>
            <person name="Shirriffs J."/>
            <person name="Cockerell F."/>
            <person name="Coppin C."/>
            <person name="Sgro C.M."/>
            <person name="Karger A."/>
            <person name="Cain J.W."/>
            <person name="Weber J.A."/>
            <person name="Santpere G."/>
            <person name="Kirschner M.W."/>
            <person name="Hoffmann A.A."/>
            <person name="Oakeshott J.G."/>
            <person name="Zhang G."/>
        </authorList>
    </citation>
    <scope>NUCLEOTIDE SEQUENCE</scope>
    <source>
        <strain evidence="2">BGI-SZ-2011g</strain>
    </source>
</reference>
<keyword evidence="1" id="KW-0812">Transmembrane</keyword>
<keyword evidence="1" id="KW-1133">Transmembrane helix</keyword>
<sequence>ILGHVTFTNLKCLSKNKTLIAFQQCQIKAVNRTHKYISVHINNFSRNIFNFSVSMRSILSMSLFLFFRFVFLSLMQINIKALRFDHGYKPFFFDITFDACKYLKDPKNAMVNLFFKAVRQASNLNHSCPYNHDIIVDKLWTGNLEDEFLNYLPIPVGEYCIIFSTFAFKMEYMSVHVFLHLT</sequence>
<dbReference type="InterPro" id="IPR010512">
    <property type="entry name" value="DUF1091"/>
</dbReference>